<dbReference type="FunFam" id="3.40.50.1100:FF:000118">
    <property type="entry name" value="Related to CYS4-cystathionine beta-synthase"/>
    <property type="match status" value="1"/>
</dbReference>
<name>A0A0U3E8G7_9EURY</name>
<sequence>MVNVPELKRGVLDSVVDAIGNTPIVRLNNLTKDLEAEVDVKMESFNPTGSVKDRVAVAMIEDAEQKGLIKEGSVIVEPTSGNTGIGLGFAAAAKGYKLILTMPETMSIERRKLLAIFGAEIVLTPGSEGMGGAIAKANEIAEENPNAIILGQFDNPANVEIHAKTTAQEILRDTEGNVDIVVAGVGTGGTVTGIGKVLKEEVPDVKIVAVEPEDSQTLGKGEKGPHKIQGIGAGFVPSIYDAEVIDEIFPVANDDAGKTLVNLAKNEGIFAGISSGAATFAALELAKREENKDKRIIAILPDNGERYLSVEWLFE</sequence>
<dbReference type="PATRIC" id="fig|230361.4.peg.818"/>
<dbReference type="GO" id="GO:0004124">
    <property type="term" value="F:cysteine synthase activity"/>
    <property type="evidence" value="ECO:0007669"/>
    <property type="project" value="InterPro"/>
</dbReference>
<dbReference type="GO" id="GO:0006535">
    <property type="term" value="P:cysteine biosynthetic process from serine"/>
    <property type="evidence" value="ECO:0007669"/>
    <property type="project" value="InterPro"/>
</dbReference>
<dbReference type="PROSITE" id="PS00901">
    <property type="entry name" value="CYS_SYNTHASE"/>
    <property type="match status" value="1"/>
</dbReference>
<keyword evidence="5" id="KW-0663">Pyridoxal phosphate</keyword>
<dbReference type="NCBIfam" id="TIGR01136">
    <property type="entry name" value="cysKM"/>
    <property type="match status" value="1"/>
</dbReference>
<evidence type="ECO:0000256" key="4">
    <source>
        <dbReference type="ARBA" id="ARBA00022679"/>
    </source>
</evidence>
<dbReference type="InterPro" id="IPR050214">
    <property type="entry name" value="Cys_Synth/Cystath_Beta-Synth"/>
</dbReference>
<dbReference type="RefSeq" id="WP_058738899.1">
    <property type="nucleotide sequence ID" value="NZ_CP011266.1"/>
</dbReference>
<keyword evidence="3" id="KW-0028">Amino-acid biosynthesis</keyword>
<dbReference type="InterPro" id="IPR005859">
    <property type="entry name" value="CysK"/>
</dbReference>
<accession>A0A0U3E8G7</accession>
<dbReference type="FunFam" id="3.40.50.1100:FF:000002">
    <property type="entry name" value="Cysteine synthase"/>
    <property type="match status" value="1"/>
</dbReference>
<dbReference type="AlphaFoldDB" id="A0A0U3E8G7"/>
<evidence type="ECO:0000259" key="7">
    <source>
        <dbReference type="Pfam" id="PF00291"/>
    </source>
</evidence>
<dbReference type="NCBIfam" id="TIGR01139">
    <property type="entry name" value="cysK"/>
    <property type="match status" value="1"/>
</dbReference>
<reference evidence="8 9" key="1">
    <citation type="submission" date="2015-04" db="EMBL/GenBank/DDBJ databases">
        <title>The complete genome sequence of the rumen methanogen Methanobrevibacter millerae SM9.</title>
        <authorList>
            <person name="Leahy S.C."/>
            <person name="Kelly W.J."/>
            <person name="Pacheco D.M."/>
            <person name="Li D."/>
            <person name="Altermann E."/>
            <person name="Attwood G.T."/>
        </authorList>
    </citation>
    <scope>NUCLEOTIDE SEQUENCE [LARGE SCALE GENOMIC DNA]</scope>
    <source>
        <strain evidence="8 9">SM9</strain>
    </source>
</reference>
<dbReference type="Proteomes" id="UP000067738">
    <property type="component" value="Chromosome"/>
</dbReference>
<dbReference type="OrthoDB" id="10138at2157"/>
<organism evidence="8 9">
    <name type="scientific">Methanobrevibacter millerae</name>
    <dbReference type="NCBI Taxonomy" id="230361"/>
    <lineage>
        <taxon>Archaea</taxon>
        <taxon>Methanobacteriati</taxon>
        <taxon>Methanobacteriota</taxon>
        <taxon>Methanomada group</taxon>
        <taxon>Methanobacteria</taxon>
        <taxon>Methanobacteriales</taxon>
        <taxon>Methanobacteriaceae</taxon>
        <taxon>Methanobrevibacter</taxon>
    </lineage>
</organism>
<feature type="domain" description="Tryptophan synthase beta chain-like PALP" evidence="7">
    <location>
        <begin position="17"/>
        <end position="302"/>
    </location>
</feature>
<dbReference type="SUPFAM" id="SSF53686">
    <property type="entry name" value="Tryptophan synthase beta subunit-like PLP-dependent enzymes"/>
    <property type="match status" value="1"/>
</dbReference>
<protein>
    <submittedName>
        <fullName evidence="8">Cysteine synthase CysKM1</fullName>
    </submittedName>
</protein>
<evidence type="ECO:0000256" key="1">
    <source>
        <dbReference type="ARBA" id="ARBA00001933"/>
    </source>
</evidence>
<evidence type="ECO:0000256" key="2">
    <source>
        <dbReference type="ARBA" id="ARBA00007103"/>
    </source>
</evidence>
<dbReference type="CDD" id="cd01561">
    <property type="entry name" value="CBS_like"/>
    <property type="match status" value="1"/>
</dbReference>
<dbReference type="InterPro" id="IPR036052">
    <property type="entry name" value="TrpB-like_PALP_sf"/>
</dbReference>
<dbReference type="KEGG" id="mmil:sm9_0793"/>
<dbReference type="InterPro" id="IPR001216">
    <property type="entry name" value="P-phosphate_BS"/>
</dbReference>
<dbReference type="GeneID" id="26735766"/>
<dbReference type="EMBL" id="CP011266">
    <property type="protein sequence ID" value="ALT68584.1"/>
    <property type="molecule type" value="Genomic_DNA"/>
</dbReference>
<keyword evidence="6" id="KW-0198">Cysteine biosynthesis</keyword>
<gene>
    <name evidence="8" type="ORF">sm9_0793</name>
</gene>
<dbReference type="Pfam" id="PF00291">
    <property type="entry name" value="PALP"/>
    <property type="match status" value="1"/>
</dbReference>
<evidence type="ECO:0000256" key="3">
    <source>
        <dbReference type="ARBA" id="ARBA00022605"/>
    </source>
</evidence>
<evidence type="ECO:0000256" key="5">
    <source>
        <dbReference type="ARBA" id="ARBA00022898"/>
    </source>
</evidence>
<evidence type="ECO:0000313" key="8">
    <source>
        <dbReference type="EMBL" id="ALT68584.1"/>
    </source>
</evidence>
<evidence type="ECO:0000313" key="9">
    <source>
        <dbReference type="Proteomes" id="UP000067738"/>
    </source>
</evidence>
<proteinExistence type="inferred from homology"/>
<comment type="cofactor">
    <cofactor evidence="1">
        <name>pyridoxal 5'-phosphate</name>
        <dbReference type="ChEBI" id="CHEBI:597326"/>
    </cofactor>
</comment>
<dbReference type="InterPro" id="IPR001926">
    <property type="entry name" value="TrpB-like_PALP"/>
</dbReference>
<comment type="similarity">
    <text evidence="2">Belongs to the cysteine synthase/cystathionine beta-synthase family.</text>
</comment>
<keyword evidence="4" id="KW-0808">Transferase</keyword>
<dbReference type="InterPro" id="IPR005856">
    <property type="entry name" value="Cys_synth"/>
</dbReference>
<keyword evidence="9" id="KW-1185">Reference proteome</keyword>
<dbReference type="Gene3D" id="3.40.50.1100">
    <property type="match status" value="2"/>
</dbReference>
<dbReference type="PANTHER" id="PTHR10314">
    <property type="entry name" value="CYSTATHIONINE BETA-SYNTHASE"/>
    <property type="match status" value="1"/>
</dbReference>
<evidence type="ECO:0000256" key="6">
    <source>
        <dbReference type="ARBA" id="ARBA00023192"/>
    </source>
</evidence>